<evidence type="ECO:0000313" key="4">
    <source>
        <dbReference type="EMBL" id="MES1918545.1"/>
    </source>
</evidence>
<dbReference type="InterPro" id="IPR036020">
    <property type="entry name" value="WW_dom_sf"/>
</dbReference>
<keyword evidence="5" id="KW-1185">Reference proteome</keyword>
<dbReference type="PANTHER" id="PTHR45876">
    <property type="entry name" value="FI04035P"/>
    <property type="match status" value="1"/>
</dbReference>
<dbReference type="Gene3D" id="1.25.40.530">
    <property type="entry name" value="MyTH4 domain"/>
    <property type="match status" value="1"/>
</dbReference>
<feature type="region of interest" description="Disordered" evidence="1">
    <location>
        <begin position="159"/>
        <end position="182"/>
    </location>
</feature>
<comment type="caution">
    <text evidence="4">The sequence shown here is derived from an EMBL/GenBank/DDBJ whole genome shotgun (WGS) entry which is preliminary data.</text>
</comment>
<proteinExistence type="predicted"/>
<dbReference type="InterPro" id="IPR001202">
    <property type="entry name" value="WW_dom"/>
</dbReference>
<evidence type="ECO:0000313" key="5">
    <source>
        <dbReference type="Proteomes" id="UP001439008"/>
    </source>
</evidence>
<dbReference type="EMBL" id="JBDODL010000081">
    <property type="protein sequence ID" value="MES1918545.1"/>
    <property type="molecule type" value="Genomic_DNA"/>
</dbReference>
<dbReference type="SUPFAM" id="SSF51045">
    <property type="entry name" value="WW domain"/>
    <property type="match status" value="1"/>
</dbReference>
<sequence length="227" mass="26123">LKECFEMEKLRNEFYLQLIKQLTNNPNQGSVKKGNDLMILGLNTFGPGSNFENHLYYYILKHAPVSDKQRFLIALQTIMLEPKKLGKIPDGVLFDDIVGGKNVLQPQFTDKVPPGAPSWQDLLNSWDEQDDDEDEIMFTATRQNLKARKTSKMVTMPKNTTLNKPVEPKEKVGGWGMGNKKSQTIEPKIDRTYSGPWVEYMDNESGYPYYYNTETEETTWEKPAEMP</sequence>
<dbReference type="PROSITE" id="PS50020">
    <property type="entry name" value="WW_DOMAIN_2"/>
    <property type="match status" value="1"/>
</dbReference>
<dbReference type="InterPro" id="IPR038185">
    <property type="entry name" value="MyTH4_dom_sf"/>
</dbReference>
<dbReference type="SMART" id="SM00456">
    <property type="entry name" value="WW"/>
    <property type="match status" value="1"/>
</dbReference>
<feature type="non-terminal residue" evidence="4">
    <location>
        <position position="1"/>
    </location>
</feature>
<dbReference type="Pfam" id="PF00397">
    <property type="entry name" value="WW"/>
    <property type="match status" value="1"/>
</dbReference>
<accession>A0ABV2AFS5</accession>
<dbReference type="InterPro" id="IPR000857">
    <property type="entry name" value="MyTH4_dom"/>
</dbReference>
<dbReference type="Pfam" id="PF00784">
    <property type="entry name" value="MyTH4"/>
    <property type="match status" value="1"/>
</dbReference>
<dbReference type="Proteomes" id="UP001439008">
    <property type="component" value="Unassembled WGS sequence"/>
</dbReference>
<reference evidence="4 5" key="1">
    <citation type="journal article" date="2024" name="BMC Biol.">
        <title>Comparative genomics of Ascetosporea gives new insight into the evolutionary basis for animal parasitism in Rhizaria.</title>
        <authorList>
            <person name="Hiltunen Thoren M."/>
            <person name="Onut-Brannstrom I."/>
            <person name="Alfjorden A."/>
            <person name="Peckova H."/>
            <person name="Swords F."/>
            <person name="Hooper C."/>
            <person name="Holzer A.S."/>
            <person name="Bass D."/>
            <person name="Burki F."/>
        </authorList>
    </citation>
    <scope>NUCLEOTIDE SEQUENCE [LARGE SCALE GENOMIC DNA]</scope>
    <source>
        <strain evidence="4">20-A016</strain>
    </source>
</reference>
<evidence type="ECO:0000259" key="2">
    <source>
        <dbReference type="PROSITE" id="PS50020"/>
    </source>
</evidence>
<dbReference type="PANTHER" id="PTHR45876:SF8">
    <property type="entry name" value="FI04035P"/>
    <property type="match status" value="1"/>
</dbReference>
<dbReference type="PROSITE" id="PS51016">
    <property type="entry name" value="MYTH4"/>
    <property type="match status" value="1"/>
</dbReference>
<dbReference type="PROSITE" id="PS01159">
    <property type="entry name" value="WW_DOMAIN_1"/>
    <property type="match status" value="1"/>
</dbReference>
<gene>
    <name evidence="4" type="ORF">MHBO_000500</name>
</gene>
<feature type="domain" description="WW" evidence="2">
    <location>
        <begin position="191"/>
        <end position="225"/>
    </location>
</feature>
<evidence type="ECO:0000259" key="3">
    <source>
        <dbReference type="PROSITE" id="PS51016"/>
    </source>
</evidence>
<protein>
    <recommendedName>
        <fullName evidence="6">WW domain-containing protein</fullName>
    </recommendedName>
</protein>
<name>A0ABV2AFS5_9EUKA</name>
<dbReference type="Gene3D" id="2.20.70.10">
    <property type="match status" value="1"/>
</dbReference>
<evidence type="ECO:0008006" key="6">
    <source>
        <dbReference type="Google" id="ProtNLM"/>
    </source>
</evidence>
<feature type="domain" description="MyTH4" evidence="3">
    <location>
        <begin position="1"/>
        <end position="98"/>
    </location>
</feature>
<organism evidence="4 5">
    <name type="scientific">Bonamia ostreae</name>
    <dbReference type="NCBI Taxonomy" id="126728"/>
    <lineage>
        <taxon>Eukaryota</taxon>
        <taxon>Sar</taxon>
        <taxon>Rhizaria</taxon>
        <taxon>Endomyxa</taxon>
        <taxon>Ascetosporea</taxon>
        <taxon>Haplosporida</taxon>
        <taxon>Bonamia</taxon>
    </lineage>
</organism>
<evidence type="ECO:0000256" key="1">
    <source>
        <dbReference type="SAM" id="MobiDB-lite"/>
    </source>
</evidence>